<feature type="region of interest" description="Disordered" evidence="4">
    <location>
        <begin position="281"/>
        <end position="306"/>
    </location>
</feature>
<reference evidence="6 7" key="1">
    <citation type="submission" date="2024-07" db="EMBL/GenBank/DDBJ databases">
        <title>Section-level genome sequencing and comparative genomics of Aspergillus sections Usti and Cavernicolus.</title>
        <authorList>
            <consortium name="Lawrence Berkeley National Laboratory"/>
            <person name="Nybo J.L."/>
            <person name="Vesth T.C."/>
            <person name="Theobald S."/>
            <person name="Frisvad J.C."/>
            <person name="Larsen T.O."/>
            <person name="Kjaerboelling I."/>
            <person name="Rothschild-Mancinelli K."/>
            <person name="Lyhne E.K."/>
            <person name="Kogle M.E."/>
            <person name="Barry K."/>
            <person name="Clum A."/>
            <person name="Na H."/>
            <person name="Ledsgaard L."/>
            <person name="Lin J."/>
            <person name="Lipzen A."/>
            <person name="Kuo A."/>
            <person name="Riley R."/>
            <person name="Mondo S."/>
            <person name="Labutti K."/>
            <person name="Haridas S."/>
            <person name="Pangalinan J."/>
            <person name="Salamov A.A."/>
            <person name="Simmons B.A."/>
            <person name="Magnuson J.K."/>
            <person name="Chen J."/>
            <person name="Drula E."/>
            <person name="Henrissat B."/>
            <person name="Wiebenga A."/>
            <person name="Lubbers R.J."/>
            <person name="Gomes A.C."/>
            <person name="Makela M.R."/>
            <person name="Stajich J."/>
            <person name="Grigoriev I.V."/>
            <person name="Mortensen U.H."/>
            <person name="De Vries R.P."/>
            <person name="Baker S.E."/>
            <person name="Andersen M.R."/>
        </authorList>
    </citation>
    <scope>NUCLEOTIDE SEQUENCE [LARGE SCALE GENOMIC DNA]</scope>
    <source>
        <strain evidence="6 7">CBS 588.65</strain>
    </source>
</reference>
<dbReference type="SUPFAM" id="SSF56112">
    <property type="entry name" value="Protein kinase-like (PK-like)"/>
    <property type="match status" value="1"/>
</dbReference>
<name>A0ABR4H1P1_9EURO</name>
<dbReference type="InterPro" id="IPR011009">
    <property type="entry name" value="Kinase-like_dom_sf"/>
</dbReference>
<evidence type="ECO:0000256" key="3">
    <source>
        <dbReference type="ARBA" id="ARBA00022840"/>
    </source>
</evidence>
<dbReference type="Proteomes" id="UP001610334">
    <property type="component" value="Unassembled WGS sequence"/>
</dbReference>
<sequence length="448" mass="50454">MSDAYHQQQNARATIELCEPAAPMAEHNHVITPPEWSLAPQKRRWTGDAGDSHPKAVRANWPIFWNKHRDSLSSLSTTTEEPLIRSSTSEESLSYQTITSESHLPFADQYGCCLEILHYGFNSTVRLHQGKDTVYRPNNAQLFAVKAYRRNIWGFLGLPVDNRTSCSPAAIADFHPQHPNIIPITDLLFNKQSQLCLVTPYCEGGNLHKLLMSKQSLPTAEIDCLIAQILRALAFLHEQNMAHRDVRLETVLLTQNGAVKLAGFSDEYVHRIWAECAISTESDSGEEDAPDHHDDPSSSSSHSPPSTWSFSSILSKFYRPCISPIRAGQPGASRPSASFPGIRLPYMAPENFLSGLHRWYHDDLQPEPDNRDEDPRPADIWATGIVYLTLITGRLPWHSARRAPQDPKYNSYLRCRPGDGNDYKDGYPPIEAIGEVRRFLTEILFGIF</sequence>
<keyword evidence="7" id="KW-1185">Reference proteome</keyword>
<dbReference type="InterPro" id="IPR051931">
    <property type="entry name" value="PAK3-like"/>
</dbReference>
<feature type="compositionally biased region" description="Low complexity" evidence="4">
    <location>
        <begin position="297"/>
        <end position="306"/>
    </location>
</feature>
<evidence type="ECO:0000256" key="4">
    <source>
        <dbReference type="SAM" id="MobiDB-lite"/>
    </source>
</evidence>
<organism evidence="6 7">
    <name type="scientific">Aspergillus granulosus</name>
    <dbReference type="NCBI Taxonomy" id="176169"/>
    <lineage>
        <taxon>Eukaryota</taxon>
        <taxon>Fungi</taxon>
        <taxon>Dikarya</taxon>
        <taxon>Ascomycota</taxon>
        <taxon>Pezizomycotina</taxon>
        <taxon>Eurotiomycetes</taxon>
        <taxon>Eurotiomycetidae</taxon>
        <taxon>Eurotiales</taxon>
        <taxon>Aspergillaceae</taxon>
        <taxon>Aspergillus</taxon>
        <taxon>Aspergillus subgen. Nidulantes</taxon>
    </lineage>
</organism>
<dbReference type="PANTHER" id="PTHR45832">
    <property type="entry name" value="SERINE/THREONINE-PROTEIN KINASE SAMKA-RELATED-RELATED"/>
    <property type="match status" value="1"/>
</dbReference>
<evidence type="ECO:0000256" key="2">
    <source>
        <dbReference type="ARBA" id="ARBA00022741"/>
    </source>
</evidence>
<accession>A0ABR4H1P1</accession>
<proteinExistence type="inferred from homology"/>
<dbReference type="Pfam" id="PF00069">
    <property type="entry name" value="Pkinase"/>
    <property type="match status" value="1"/>
</dbReference>
<comment type="caution">
    <text evidence="6">The sequence shown here is derived from an EMBL/GenBank/DDBJ whole genome shotgun (WGS) entry which is preliminary data.</text>
</comment>
<dbReference type="InterPro" id="IPR000719">
    <property type="entry name" value="Prot_kinase_dom"/>
</dbReference>
<evidence type="ECO:0000259" key="5">
    <source>
        <dbReference type="PROSITE" id="PS50011"/>
    </source>
</evidence>
<evidence type="ECO:0000256" key="1">
    <source>
        <dbReference type="ARBA" id="ARBA00008874"/>
    </source>
</evidence>
<gene>
    <name evidence="6" type="ORF">BJX63DRAFT_435246</name>
</gene>
<dbReference type="PROSITE" id="PS50011">
    <property type="entry name" value="PROTEIN_KINASE_DOM"/>
    <property type="match status" value="1"/>
</dbReference>
<dbReference type="PANTHER" id="PTHR45832:SF22">
    <property type="entry name" value="SERINE_THREONINE-PROTEIN KINASE SAMKA-RELATED"/>
    <property type="match status" value="1"/>
</dbReference>
<protein>
    <submittedName>
        <fullName evidence="6">Kinase-like domain-containing protein</fullName>
    </submittedName>
</protein>
<evidence type="ECO:0000313" key="7">
    <source>
        <dbReference type="Proteomes" id="UP001610334"/>
    </source>
</evidence>
<evidence type="ECO:0000313" key="6">
    <source>
        <dbReference type="EMBL" id="KAL2809377.1"/>
    </source>
</evidence>
<keyword evidence="2" id="KW-0547">Nucleotide-binding</keyword>
<feature type="domain" description="Protein kinase" evidence="5">
    <location>
        <begin position="111"/>
        <end position="448"/>
    </location>
</feature>
<dbReference type="Gene3D" id="1.10.510.10">
    <property type="entry name" value="Transferase(Phosphotransferase) domain 1"/>
    <property type="match status" value="2"/>
</dbReference>
<keyword evidence="3" id="KW-0067">ATP-binding</keyword>
<dbReference type="EMBL" id="JBFXLT010000090">
    <property type="protein sequence ID" value="KAL2809377.1"/>
    <property type="molecule type" value="Genomic_DNA"/>
</dbReference>
<comment type="similarity">
    <text evidence="1">Belongs to the protein kinase superfamily. STE Ser/Thr protein kinase family. STE20 subfamily.</text>
</comment>